<dbReference type="GO" id="GO:0006367">
    <property type="term" value="P:transcription initiation at RNA polymerase II promoter"/>
    <property type="evidence" value="ECO:0007669"/>
    <property type="project" value="InterPro"/>
</dbReference>
<evidence type="ECO:0000313" key="2">
    <source>
        <dbReference type="EMBL" id="KAG0661312.1"/>
    </source>
</evidence>
<reference evidence="2 3" key="1">
    <citation type="submission" date="2020-11" db="EMBL/GenBank/DDBJ databases">
        <title>Kefir isolates.</title>
        <authorList>
            <person name="Marcisauskas S."/>
            <person name="Kim Y."/>
            <person name="Blasche S."/>
        </authorList>
    </citation>
    <scope>NUCLEOTIDE SEQUENCE [LARGE SCALE GENOMIC DNA]</scope>
    <source>
        <strain evidence="2 3">KR</strain>
    </source>
</reference>
<dbReference type="OrthoDB" id="6275927at2759"/>
<organism evidence="2 3">
    <name type="scientific">Rhodotorula mucilaginosa</name>
    <name type="common">Yeast</name>
    <name type="synonym">Rhodotorula rubra</name>
    <dbReference type="NCBI Taxonomy" id="5537"/>
    <lineage>
        <taxon>Eukaryota</taxon>
        <taxon>Fungi</taxon>
        <taxon>Dikarya</taxon>
        <taxon>Basidiomycota</taxon>
        <taxon>Pucciniomycotina</taxon>
        <taxon>Microbotryomycetes</taxon>
        <taxon>Sporidiobolales</taxon>
        <taxon>Sporidiobolaceae</taxon>
        <taxon>Rhodotorula</taxon>
    </lineage>
</organism>
<feature type="compositionally biased region" description="Basic and acidic residues" evidence="1">
    <location>
        <begin position="130"/>
        <end position="141"/>
    </location>
</feature>
<dbReference type="GO" id="GO:0005672">
    <property type="term" value="C:transcription factor TFIIA complex"/>
    <property type="evidence" value="ECO:0007669"/>
    <property type="project" value="InterPro"/>
</dbReference>
<proteinExistence type="predicted"/>
<comment type="caution">
    <text evidence="2">The sequence shown here is derived from an EMBL/GenBank/DDBJ whole genome shotgun (WGS) entry which is preliminary data.</text>
</comment>
<keyword evidence="3" id="KW-1185">Reference proteome</keyword>
<feature type="region of interest" description="Disordered" evidence="1">
    <location>
        <begin position="123"/>
        <end position="173"/>
    </location>
</feature>
<accession>A0A9P6W3F2</accession>
<protein>
    <submittedName>
        <fullName evidence="2">Uncharacterized protein</fullName>
    </submittedName>
</protein>
<dbReference type="PANTHER" id="PTHR12694:SF8">
    <property type="entry name" value="TRANSCRIPTION INITIATION FACTOR IIA SUBUNIT 1"/>
    <property type="match status" value="1"/>
</dbReference>
<sequence>MQSPLPSVVSRARASNPLGLTGSDRSTAHAHAHAQPAVYRSIMTDVIDQVRPEFDQLGVEEAVLQELLRLWELRLAQSRAADFTQDERMAPVARQFPMLSHEEAAQQTQLLLKQEEEAKAAAKAAKKAAKKEDDDKAKPEGEGDDEDADAINSDLDDDDEVEEEEEVDGAEGGDCVIALYEKASLAHTWLTATRERDSFANYDILVPITRSSGQRTNGR</sequence>
<dbReference type="InterPro" id="IPR004855">
    <property type="entry name" value="TFIIA_asu/bsu"/>
</dbReference>
<dbReference type="PANTHER" id="PTHR12694">
    <property type="entry name" value="TRANSCRIPTION INITIATION FACTOR IIA SUBUNIT 1"/>
    <property type="match status" value="1"/>
</dbReference>
<evidence type="ECO:0000313" key="3">
    <source>
        <dbReference type="Proteomes" id="UP000777482"/>
    </source>
</evidence>
<dbReference type="Proteomes" id="UP000777482">
    <property type="component" value="Unassembled WGS sequence"/>
</dbReference>
<dbReference type="AlphaFoldDB" id="A0A9P6W3F2"/>
<dbReference type="EMBL" id="PUHQ01000036">
    <property type="protein sequence ID" value="KAG0661312.1"/>
    <property type="molecule type" value="Genomic_DNA"/>
</dbReference>
<dbReference type="Pfam" id="PF03153">
    <property type="entry name" value="TFIIA"/>
    <property type="match status" value="1"/>
</dbReference>
<feature type="region of interest" description="Disordered" evidence="1">
    <location>
        <begin position="1"/>
        <end position="32"/>
    </location>
</feature>
<feature type="compositionally biased region" description="Acidic residues" evidence="1">
    <location>
        <begin position="142"/>
        <end position="171"/>
    </location>
</feature>
<evidence type="ECO:0000256" key="1">
    <source>
        <dbReference type="SAM" id="MobiDB-lite"/>
    </source>
</evidence>
<dbReference type="SUPFAM" id="SSF47396">
    <property type="entry name" value="Transcription factor IIA (TFIIA), alpha-helical domain"/>
    <property type="match status" value="1"/>
</dbReference>
<gene>
    <name evidence="2" type="ORF">C6P46_004084</name>
</gene>
<dbReference type="Gene3D" id="1.10.287.100">
    <property type="match status" value="1"/>
</dbReference>
<name>A0A9P6W3F2_RHOMI</name>